<feature type="region of interest" description="Disordered" evidence="2">
    <location>
        <begin position="66"/>
        <end position="88"/>
    </location>
</feature>
<evidence type="ECO:0000313" key="4">
    <source>
        <dbReference type="EMBL" id="HIR66220.1"/>
    </source>
</evidence>
<name>A0A9D1E4E4_9BACT</name>
<organism evidence="4 5">
    <name type="scientific">Candidatus Fimimonas gallinarum</name>
    <dbReference type="NCBI Taxonomy" id="2840821"/>
    <lineage>
        <taxon>Bacteria</taxon>
        <taxon>Pseudomonadati</taxon>
        <taxon>Myxococcota</taxon>
        <taxon>Myxococcia</taxon>
        <taxon>Myxococcales</taxon>
        <taxon>Cystobacterineae</taxon>
        <taxon>Myxococcaceae</taxon>
        <taxon>Myxococcaceae incertae sedis</taxon>
        <taxon>Candidatus Fimimonas</taxon>
    </lineage>
</organism>
<keyword evidence="1" id="KW-0175">Coiled coil</keyword>
<keyword evidence="3" id="KW-0812">Transmembrane</keyword>
<feature type="compositionally biased region" description="Basic and acidic residues" evidence="2">
    <location>
        <begin position="75"/>
        <end position="88"/>
    </location>
</feature>
<evidence type="ECO:0000256" key="3">
    <source>
        <dbReference type="SAM" id="Phobius"/>
    </source>
</evidence>
<dbReference type="EMBL" id="DVHL01000042">
    <property type="protein sequence ID" value="HIR66220.1"/>
    <property type="molecule type" value="Genomic_DNA"/>
</dbReference>
<gene>
    <name evidence="4" type="ORF">IAC95_05020</name>
</gene>
<reference evidence="4" key="1">
    <citation type="submission" date="2020-10" db="EMBL/GenBank/DDBJ databases">
        <authorList>
            <person name="Gilroy R."/>
        </authorList>
    </citation>
    <scope>NUCLEOTIDE SEQUENCE</scope>
    <source>
        <strain evidence="4">CHK121-14286</strain>
    </source>
</reference>
<sequence>MQNLLLFSNQVDGAFFGICIAVVAIIVAIYFLIPVIYRKQYQEQRENLKKREEAFKLNKQNKENSEEVAVEQVAEDSKSDGAKSVDNK</sequence>
<dbReference type="AlphaFoldDB" id="A0A9D1E4E4"/>
<keyword evidence="3" id="KW-1133">Transmembrane helix</keyword>
<accession>A0A9D1E4E4</accession>
<dbReference type="Proteomes" id="UP000824200">
    <property type="component" value="Unassembled WGS sequence"/>
</dbReference>
<evidence type="ECO:0000256" key="1">
    <source>
        <dbReference type="SAM" id="Coils"/>
    </source>
</evidence>
<protein>
    <submittedName>
        <fullName evidence="4">Uncharacterized protein</fullName>
    </submittedName>
</protein>
<evidence type="ECO:0000256" key="2">
    <source>
        <dbReference type="SAM" id="MobiDB-lite"/>
    </source>
</evidence>
<reference evidence="4" key="2">
    <citation type="journal article" date="2021" name="PeerJ">
        <title>Extensive microbial diversity within the chicken gut microbiome revealed by metagenomics and culture.</title>
        <authorList>
            <person name="Gilroy R."/>
            <person name="Ravi A."/>
            <person name="Getino M."/>
            <person name="Pursley I."/>
            <person name="Horton D.L."/>
            <person name="Alikhan N.F."/>
            <person name="Baker D."/>
            <person name="Gharbi K."/>
            <person name="Hall N."/>
            <person name="Watson M."/>
            <person name="Adriaenssens E.M."/>
            <person name="Foster-Nyarko E."/>
            <person name="Jarju S."/>
            <person name="Secka A."/>
            <person name="Antonio M."/>
            <person name="Oren A."/>
            <person name="Chaudhuri R.R."/>
            <person name="La Ragione R."/>
            <person name="Hildebrand F."/>
            <person name="Pallen M.J."/>
        </authorList>
    </citation>
    <scope>NUCLEOTIDE SEQUENCE</scope>
    <source>
        <strain evidence="4">CHK121-14286</strain>
    </source>
</reference>
<comment type="caution">
    <text evidence="4">The sequence shown here is derived from an EMBL/GenBank/DDBJ whole genome shotgun (WGS) entry which is preliminary data.</text>
</comment>
<proteinExistence type="predicted"/>
<evidence type="ECO:0000313" key="5">
    <source>
        <dbReference type="Proteomes" id="UP000824200"/>
    </source>
</evidence>
<feature type="coiled-coil region" evidence="1">
    <location>
        <begin position="38"/>
        <end position="65"/>
    </location>
</feature>
<feature type="transmembrane region" description="Helical" evidence="3">
    <location>
        <begin position="14"/>
        <end position="37"/>
    </location>
</feature>
<keyword evidence="3" id="KW-0472">Membrane</keyword>